<comment type="caution">
    <text evidence="4">The sequence shown here is derived from an EMBL/GenBank/DDBJ whole genome shotgun (WGS) entry which is preliminary data.</text>
</comment>
<dbReference type="InterPro" id="IPR006015">
    <property type="entry name" value="Universal_stress_UspA"/>
</dbReference>
<dbReference type="InterPro" id="IPR006016">
    <property type="entry name" value="UspA"/>
</dbReference>
<dbReference type="EMBL" id="VCKW01000284">
    <property type="protein sequence ID" value="TMQ90515.1"/>
    <property type="molecule type" value="Genomic_DNA"/>
</dbReference>
<dbReference type="AlphaFoldDB" id="A0A5C4J1D2"/>
<proteinExistence type="inferred from homology"/>
<accession>A0A5C4J1D2</accession>
<sequence>MVPCPADRCPSSGTVCAGQAEGDRNGGDARGEGMNTEPITGVVVGYDGSEGSVRALDWAADEARARGMLLTVLHAWGAYRGGPIAVPVLDVRRIAEGTLNGALEHVRKVMPEVKVRAVLKRWPAPGSLIEAGESADLIVLGPRGLGGFTGLVLGSVGAQVAAHAACPVIIVRGAPGPHLEQEQGQSAGRVVVGVDGSAASRAALAMGFAEADARGLSLSAVVAWDPTPAKDLSALVDEAGLRQAAETALARMMIPLCERHSGVEVKTELVTGAPREVLIDAAGDARLLVVGSRGLGGFRGLLLGSVSHALVHHAPCPVAVVRAWSGTEKDEGPGRG</sequence>
<comment type="similarity">
    <text evidence="1">Belongs to the universal stress protein A family.</text>
</comment>
<dbReference type="PRINTS" id="PR01438">
    <property type="entry name" value="UNVRSLSTRESS"/>
</dbReference>
<dbReference type="OrthoDB" id="3174546at2"/>
<reference evidence="4 5" key="1">
    <citation type="submission" date="2019-05" db="EMBL/GenBank/DDBJ databases">
        <title>Draft genome sequence of Actinomadura sp. 14C53.</title>
        <authorList>
            <person name="Saricaoglu S."/>
            <person name="Isik K."/>
        </authorList>
    </citation>
    <scope>NUCLEOTIDE SEQUENCE [LARGE SCALE GENOMIC DNA]</scope>
    <source>
        <strain evidence="4 5">14C53</strain>
    </source>
</reference>
<dbReference type="Pfam" id="PF00582">
    <property type="entry name" value="Usp"/>
    <property type="match status" value="2"/>
</dbReference>
<dbReference type="PANTHER" id="PTHR46553:SF3">
    <property type="entry name" value="ADENINE NUCLEOTIDE ALPHA HYDROLASES-LIKE SUPERFAMILY PROTEIN"/>
    <property type="match status" value="1"/>
</dbReference>
<dbReference type="SUPFAM" id="SSF52402">
    <property type="entry name" value="Adenine nucleotide alpha hydrolases-like"/>
    <property type="match status" value="2"/>
</dbReference>
<feature type="compositionally biased region" description="Basic and acidic residues" evidence="2">
    <location>
        <begin position="21"/>
        <end position="31"/>
    </location>
</feature>
<evidence type="ECO:0000259" key="3">
    <source>
        <dbReference type="Pfam" id="PF00582"/>
    </source>
</evidence>
<keyword evidence="5" id="KW-1185">Reference proteome</keyword>
<dbReference type="Proteomes" id="UP000309174">
    <property type="component" value="Unassembled WGS sequence"/>
</dbReference>
<dbReference type="Gene3D" id="3.40.50.620">
    <property type="entry name" value="HUPs"/>
    <property type="match status" value="2"/>
</dbReference>
<evidence type="ECO:0000313" key="4">
    <source>
        <dbReference type="EMBL" id="TMQ90515.1"/>
    </source>
</evidence>
<evidence type="ECO:0000256" key="1">
    <source>
        <dbReference type="ARBA" id="ARBA00008791"/>
    </source>
</evidence>
<name>A0A5C4J1D2_9ACTN</name>
<protein>
    <submittedName>
        <fullName evidence="4">Universal stress protein</fullName>
    </submittedName>
</protein>
<feature type="region of interest" description="Disordered" evidence="2">
    <location>
        <begin position="1"/>
        <end position="36"/>
    </location>
</feature>
<dbReference type="PANTHER" id="PTHR46553">
    <property type="entry name" value="ADENINE NUCLEOTIDE ALPHA HYDROLASES-LIKE SUPERFAMILY PROTEIN"/>
    <property type="match status" value="1"/>
</dbReference>
<feature type="domain" description="UspA" evidence="3">
    <location>
        <begin position="189"/>
        <end position="322"/>
    </location>
</feature>
<gene>
    <name evidence="4" type="ORF">ETD83_35100</name>
</gene>
<evidence type="ECO:0000313" key="5">
    <source>
        <dbReference type="Proteomes" id="UP000309174"/>
    </source>
</evidence>
<organism evidence="4 5">
    <name type="scientific">Actinomadura soli</name>
    <dbReference type="NCBI Taxonomy" id="2508997"/>
    <lineage>
        <taxon>Bacteria</taxon>
        <taxon>Bacillati</taxon>
        <taxon>Actinomycetota</taxon>
        <taxon>Actinomycetes</taxon>
        <taxon>Streptosporangiales</taxon>
        <taxon>Thermomonosporaceae</taxon>
        <taxon>Actinomadura</taxon>
    </lineage>
</organism>
<evidence type="ECO:0000256" key="2">
    <source>
        <dbReference type="SAM" id="MobiDB-lite"/>
    </source>
</evidence>
<feature type="domain" description="UspA" evidence="3">
    <location>
        <begin position="42"/>
        <end position="172"/>
    </location>
</feature>
<dbReference type="InterPro" id="IPR014729">
    <property type="entry name" value="Rossmann-like_a/b/a_fold"/>
</dbReference>